<organism evidence="6 7">
    <name type="scientific">Psylliodes chrysocephalus</name>
    <dbReference type="NCBI Taxonomy" id="3402493"/>
    <lineage>
        <taxon>Eukaryota</taxon>
        <taxon>Metazoa</taxon>
        <taxon>Ecdysozoa</taxon>
        <taxon>Arthropoda</taxon>
        <taxon>Hexapoda</taxon>
        <taxon>Insecta</taxon>
        <taxon>Pterygota</taxon>
        <taxon>Neoptera</taxon>
        <taxon>Endopterygota</taxon>
        <taxon>Coleoptera</taxon>
        <taxon>Polyphaga</taxon>
        <taxon>Cucujiformia</taxon>
        <taxon>Chrysomeloidea</taxon>
        <taxon>Chrysomelidae</taxon>
        <taxon>Galerucinae</taxon>
        <taxon>Alticini</taxon>
        <taxon>Psylliodes</taxon>
    </lineage>
</organism>
<dbReference type="PANTHER" id="PTHR11552:SF208">
    <property type="entry name" value="RE36204P-RELATED"/>
    <property type="match status" value="1"/>
</dbReference>
<name>A0A9P0GKK8_9CUCU</name>
<dbReference type="Pfam" id="PF00732">
    <property type="entry name" value="GMC_oxred_N"/>
    <property type="match status" value="1"/>
</dbReference>
<evidence type="ECO:0000259" key="5">
    <source>
        <dbReference type="PROSITE" id="PS00624"/>
    </source>
</evidence>
<keyword evidence="3" id="KW-0274">FAD</keyword>
<comment type="similarity">
    <text evidence="1">Belongs to the GMC oxidoreductase family.</text>
</comment>
<dbReference type="InterPro" id="IPR012132">
    <property type="entry name" value="GMC_OxRdtase"/>
</dbReference>
<keyword evidence="7" id="KW-1185">Reference proteome</keyword>
<comment type="cofactor">
    <cofactor evidence="3">
        <name>FAD</name>
        <dbReference type="ChEBI" id="CHEBI:57692"/>
    </cofactor>
</comment>
<evidence type="ECO:0000313" key="6">
    <source>
        <dbReference type="EMBL" id="CAH1113136.1"/>
    </source>
</evidence>
<protein>
    <recommendedName>
        <fullName evidence="5">Glucose-methanol-choline oxidoreductase N-terminal domain-containing protein</fullName>
    </recommendedName>
</protein>
<dbReference type="PROSITE" id="PS00624">
    <property type="entry name" value="GMC_OXRED_2"/>
    <property type="match status" value="1"/>
</dbReference>
<dbReference type="Gene3D" id="3.50.50.60">
    <property type="entry name" value="FAD/NAD(P)-binding domain"/>
    <property type="match status" value="1"/>
</dbReference>
<dbReference type="InterPro" id="IPR007867">
    <property type="entry name" value="GMC_OxRtase_C"/>
</dbReference>
<reference evidence="6" key="1">
    <citation type="submission" date="2022-01" db="EMBL/GenBank/DDBJ databases">
        <authorList>
            <person name="King R."/>
        </authorList>
    </citation>
    <scope>NUCLEOTIDE SEQUENCE</scope>
</reference>
<dbReference type="OrthoDB" id="269227at2759"/>
<feature type="binding site" evidence="3">
    <location>
        <position position="139"/>
    </location>
    <ligand>
        <name>FAD</name>
        <dbReference type="ChEBI" id="CHEBI:57692"/>
    </ligand>
</feature>
<feature type="active site" description="Proton donor" evidence="2">
    <location>
        <position position="556"/>
    </location>
</feature>
<feature type="signal peptide" evidence="4">
    <location>
        <begin position="1"/>
        <end position="21"/>
    </location>
</feature>
<dbReference type="SUPFAM" id="SSF54373">
    <property type="entry name" value="FAD-linked reductases, C-terminal domain"/>
    <property type="match status" value="1"/>
</dbReference>
<feature type="binding site" evidence="3">
    <location>
        <position position="275"/>
    </location>
    <ligand>
        <name>FAD</name>
        <dbReference type="ChEBI" id="CHEBI:57692"/>
    </ligand>
</feature>
<dbReference type="GO" id="GO:0016614">
    <property type="term" value="F:oxidoreductase activity, acting on CH-OH group of donors"/>
    <property type="evidence" value="ECO:0007669"/>
    <property type="project" value="InterPro"/>
</dbReference>
<evidence type="ECO:0000256" key="4">
    <source>
        <dbReference type="SAM" id="SignalP"/>
    </source>
</evidence>
<evidence type="ECO:0000256" key="1">
    <source>
        <dbReference type="ARBA" id="ARBA00010790"/>
    </source>
</evidence>
<gene>
    <name evidence="6" type="ORF">PSYICH_LOCUS13575</name>
</gene>
<dbReference type="AlphaFoldDB" id="A0A9P0GKK8"/>
<sequence>MKKNELLLVIFLFLFITQTNGFYEFLGSVVSFVLELTRIQQLLIPLYRPKNRAQEEKFDFVIIGSGPSGSALANRLTENPNINVLLLESGEEASFIADIPVAAGALEFMSYNYGYKSQPQPGFCKGCPNGVLEWPHGHVLGGSSVINYMIYVRGSPGDYNKWADLGNPGWSYKDILPYFIKMEDTRVKISDDEIRGKGGYLTVSDVPFRSKIVDVFVKACNEAGYEYVDYNGRRQLGVSYIQSTTRDGKRCSAEKAYLRPVRSRKNLKIQVKSTVTKILIDDKTKTAYGVEYYYKNKKHTVYAKKEVICSAGTLNSPQVLMLSGIGPRDHLEELDIPVVMDLPVGKKMYDHPTFPLMLFEIKKPLVIDGIQVVLNPFNYLGLLTGKGAFTTIGGVEAITYIKTNQSTESDPLYPDIELLMIGGSLNTDFGIVFRKIFNIPSQIFDKAFLPKLGSDIYMITPVLVHPKSYGWIKLKSKNPWEAPLFYPNFFSDPENDDIKTFIAAIREIERINATPAMKKIGAELVNVPLPGCERNTFDSDEYWECALRTIIGSYYHQVATCKMGPSNDTEAVVDHKLRVHGIKKLRVVDTSVIPIAPSAHNVAPAYVIGEKAADLIKQCYNI</sequence>
<evidence type="ECO:0000313" key="7">
    <source>
        <dbReference type="Proteomes" id="UP001153636"/>
    </source>
</evidence>
<accession>A0A9P0GKK8</accession>
<dbReference type="Proteomes" id="UP001153636">
    <property type="component" value="Chromosome 7"/>
</dbReference>
<feature type="domain" description="Glucose-methanol-choline oxidoreductase N-terminal" evidence="5">
    <location>
        <begin position="312"/>
        <end position="326"/>
    </location>
</feature>
<dbReference type="GO" id="GO:0050660">
    <property type="term" value="F:flavin adenine dinucleotide binding"/>
    <property type="evidence" value="ECO:0007669"/>
    <property type="project" value="InterPro"/>
</dbReference>
<feature type="active site" description="Proton acceptor" evidence="2">
    <location>
        <position position="600"/>
    </location>
</feature>
<evidence type="ECO:0000256" key="2">
    <source>
        <dbReference type="PIRSR" id="PIRSR000137-1"/>
    </source>
</evidence>
<dbReference type="Gene3D" id="3.30.560.10">
    <property type="entry name" value="Glucose Oxidase, domain 3"/>
    <property type="match status" value="1"/>
</dbReference>
<proteinExistence type="inferred from homology"/>
<evidence type="ECO:0000256" key="3">
    <source>
        <dbReference type="PIRSR" id="PIRSR000137-2"/>
    </source>
</evidence>
<dbReference type="InterPro" id="IPR036188">
    <property type="entry name" value="FAD/NAD-bd_sf"/>
</dbReference>
<feature type="binding site" evidence="3">
    <location>
        <position position="554"/>
    </location>
    <ligand>
        <name>substrate</name>
    </ligand>
</feature>
<dbReference type="InterPro" id="IPR000172">
    <property type="entry name" value="GMC_OxRdtase_N"/>
</dbReference>
<keyword evidence="3" id="KW-0285">Flavoprotein</keyword>
<dbReference type="SUPFAM" id="SSF51905">
    <property type="entry name" value="FAD/NAD(P)-binding domain"/>
    <property type="match status" value="1"/>
</dbReference>
<feature type="chain" id="PRO_5040325377" description="Glucose-methanol-choline oxidoreductase N-terminal domain-containing protein" evidence="4">
    <location>
        <begin position="22"/>
        <end position="622"/>
    </location>
</feature>
<dbReference type="PANTHER" id="PTHR11552">
    <property type="entry name" value="GLUCOSE-METHANOL-CHOLINE GMC OXIDOREDUCTASE"/>
    <property type="match status" value="1"/>
</dbReference>
<dbReference type="PIRSF" id="PIRSF000137">
    <property type="entry name" value="Alcohol_oxidase"/>
    <property type="match status" value="1"/>
</dbReference>
<dbReference type="Pfam" id="PF05199">
    <property type="entry name" value="GMC_oxred_C"/>
    <property type="match status" value="1"/>
</dbReference>
<dbReference type="EMBL" id="OV651819">
    <property type="protein sequence ID" value="CAH1113136.1"/>
    <property type="molecule type" value="Genomic_DNA"/>
</dbReference>
<keyword evidence="4" id="KW-0732">Signal</keyword>